<evidence type="ECO:0000256" key="3">
    <source>
        <dbReference type="ARBA" id="ARBA00022692"/>
    </source>
</evidence>
<feature type="transmembrane region" description="Helical" evidence="6">
    <location>
        <begin position="9"/>
        <end position="29"/>
    </location>
</feature>
<dbReference type="Pfam" id="PF00892">
    <property type="entry name" value="EamA"/>
    <property type="match status" value="2"/>
</dbReference>
<feature type="transmembrane region" description="Helical" evidence="6">
    <location>
        <begin position="121"/>
        <end position="141"/>
    </location>
</feature>
<feature type="transmembrane region" description="Helical" evidence="6">
    <location>
        <begin position="246"/>
        <end position="265"/>
    </location>
</feature>
<dbReference type="InterPro" id="IPR000620">
    <property type="entry name" value="EamA_dom"/>
</dbReference>
<gene>
    <name evidence="8" type="ORF">H9804_06605</name>
</gene>
<feature type="transmembrane region" description="Helical" evidence="6">
    <location>
        <begin position="186"/>
        <end position="203"/>
    </location>
</feature>
<dbReference type="GO" id="GO:0005886">
    <property type="term" value="C:plasma membrane"/>
    <property type="evidence" value="ECO:0007669"/>
    <property type="project" value="UniProtKB-SubCell"/>
</dbReference>
<dbReference type="AlphaFoldDB" id="A0A9D2GUG6"/>
<feature type="domain" description="EamA" evidence="7">
    <location>
        <begin position="151"/>
        <end position="286"/>
    </location>
</feature>
<feature type="domain" description="EamA" evidence="7">
    <location>
        <begin position="6"/>
        <end position="138"/>
    </location>
</feature>
<sequence>MSNEIKGHLTAFFTVFIWGITFVSTKILLDSFSPAEILFIRFSLGFTALFIIFPKTAPIYNFKTELLFILAGLFGICLYLLLENTALSYTLASNVGLLVSISPFITALLAYLFLKDEKLKPLFFLGIFLALCGVAMIIFNGSVVLKLNPAGDILALLAAASWSFYSLFVKKISILNIHPVQSTRKIFLYGLIFTLPYLLWTGSNISIDKLLMPVNIFNLLFLGIGASALCFVTWSQAVKMIGTVKTSIYIYFIPVMTVISSIIILHEKLTLYSFTGIILIILGLIISGKK</sequence>
<evidence type="ECO:0000313" key="9">
    <source>
        <dbReference type="Proteomes" id="UP000824176"/>
    </source>
</evidence>
<keyword evidence="4 6" id="KW-1133">Transmembrane helix</keyword>
<evidence type="ECO:0000313" key="8">
    <source>
        <dbReference type="EMBL" id="HIZ89597.1"/>
    </source>
</evidence>
<feature type="transmembrane region" description="Helical" evidence="6">
    <location>
        <begin position="94"/>
        <end position="114"/>
    </location>
</feature>
<proteinExistence type="predicted"/>
<evidence type="ECO:0000256" key="5">
    <source>
        <dbReference type="ARBA" id="ARBA00023136"/>
    </source>
</evidence>
<dbReference type="EMBL" id="DXAQ01000103">
    <property type="protein sequence ID" value="HIZ89597.1"/>
    <property type="molecule type" value="Genomic_DNA"/>
</dbReference>
<comment type="subcellular location">
    <subcellularLocation>
        <location evidence="1">Cell membrane</location>
        <topology evidence="1">Multi-pass membrane protein</topology>
    </subcellularLocation>
</comment>
<keyword evidence="5 6" id="KW-0472">Membrane</keyword>
<accession>A0A9D2GUG6</accession>
<dbReference type="Proteomes" id="UP000824176">
    <property type="component" value="Unassembled WGS sequence"/>
</dbReference>
<feature type="transmembrane region" description="Helical" evidence="6">
    <location>
        <begin position="65"/>
        <end position="82"/>
    </location>
</feature>
<feature type="transmembrane region" description="Helical" evidence="6">
    <location>
        <begin position="271"/>
        <end position="288"/>
    </location>
</feature>
<evidence type="ECO:0000259" key="7">
    <source>
        <dbReference type="Pfam" id="PF00892"/>
    </source>
</evidence>
<dbReference type="InterPro" id="IPR051258">
    <property type="entry name" value="Diverse_Substrate_Transporter"/>
</dbReference>
<evidence type="ECO:0000256" key="1">
    <source>
        <dbReference type="ARBA" id="ARBA00004651"/>
    </source>
</evidence>
<dbReference type="InterPro" id="IPR037185">
    <property type="entry name" value="EmrE-like"/>
</dbReference>
<evidence type="ECO:0000256" key="2">
    <source>
        <dbReference type="ARBA" id="ARBA00022475"/>
    </source>
</evidence>
<reference evidence="8" key="2">
    <citation type="submission" date="2021-04" db="EMBL/GenBank/DDBJ databases">
        <authorList>
            <person name="Gilroy R."/>
        </authorList>
    </citation>
    <scope>NUCLEOTIDE SEQUENCE</scope>
    <source>
        <strain evidence="8">ChiW4-1371</strain>
    </source>
</reference>
<evidence type="ECO:0000256" key="4">
    <source>
        <dbReference type="ARBA" id="ARBA00022989"/>
    </source>
</evidence>
<feature type="transmembrane region" description="Helical" evidence="6">
    <location>
        <begin position="215"/>
        <end position="234"/>
    </location>
</feature>
<protein>
    <submittedName>
        <fullName evidence="8">DMT family transporter</fullName>
    </submittedName>
</protein>
<keyword evidence="3 6" id="KW-0812">Transmembrane</keyword>
<comment type="caution">
    <text evidence="8">The sequence shown here is derived from an EMBL/GenBank/DDBJ whole genome shotgun (WGS) entry which is preliminary data.</text>
</comment>
<name>A0A9D2GUG6_9BACT</name>
<feature type="transmembrane region" description="Helical" evidence="6">
    <location>
        <begin position="153"/>
        <end position="174"/>
    </location>
</feature>
<reference evidence="8" key="1">
    <citation type="journal article" date="2021" name="PeerJ">
        <title>Extensive microbial diversity within the chicken gut microbiome revealed by metagenomics and culture.</title>
        <authorList>
            <person name="Gilroy R."/>
            <person name="Ravi A."/>
            <person name="Getino M."/>
            <person name="Pursley I."/>
            <person name="Horton D.L."/>
            <person name="Alikhan N.F."/>
            <person name="Baker D."/>
            <person name="Gharbi K."/>
            <person name="Hall N."/>
            <person name="Watson M."/>
            <person name="Adriaenssens E.M."/>
            <person name="Foster-Nyarko E."/>
            <person name="Jarju S."/>
            <person name="Secka A."/>
            <person name="Antonio M."/>
            <person name="Oren A."/>
            <person name="Chaudhuri R.R."/>
            <person name="La Ragione R."/>
            <person name="Hildebrand F."/>
            <person name="Pallen M.J."/>
        </authorList>
    </citation>
    <scope>NUCLEOTIDE SEQUENCE</scope>
    <source>
        <strain evidence="8">ChiW4-1371</strain>
    </source>
</reference>
<feature type="transmembrane region" description="Helical" evidence="6">
    <location>
        <begin position="35"/>
        <end position="53"/>
    </location>
</feature>
<dbReference type="SUPFAM" id="SSF103481">
    <property type="entry name" value="Multidrug resistance efflux transporter EmrE"/>
    <property type="match status" value="2"/>
</dbReference>
<organism evidence="8 9">
    <name type="scientific">Candidatus Mucispirillum faecigallinarum</name>
    <dbReference type="NCBI Taxonomy" id="2838699"/>
    <lineage>
        <taxon>Bacteria</taxon>
        <taxon>Pseudomonadati</taxon>
        <taxon>Deferribacterota</taxon>
        <taxon>Deferribacteres</taxon>
        <taxon>Deferribacterales</taxon>
        <taxon>Mucispirillaceae</taxon>
        <taxon>Mucispirillum</taxon>
    </lineage>
</organism>
<keyword evidence="2" id="KW-1003">Cell membrane</keyword>
<dbReference type="PANTHER" id="PTHR42920">
    <property type="entry name" value="OS03G0707200 PROTEIN-RELATED"/>
    <property type="match status" value="1"/>
</dbReference>
<dbReference type="PANTHER" id="PTHR42920:SF11">
    <property type="entry name" value="INNER MEMBRANE PROTEIN YTFF"/>
    <property type="match status" value="1"/>
</dbReference>
<evidence type="ECO:0000256" key="6">
    <source>
        <dbReference type="SAM" id="Phobius"/>
    </source>
</evidence>